<evidence type="ECO:0000313" key="3">
    <source>
        <dbReference type="Proteomes" id="UP000824540"/>
    </source>
</evidence>
<proteinExistence type="predicted"/>
<feature type="region of interest" description="Disordered" evidence="1">
    <location>
        <begin position="146"/>
        <end position="168"/>
    </location>
</feature>
<comment type="caution">
    <text evidence="2">The sequence shown here is derived from an EMBL/GenBank/DDBJ whole genome shotgun (WGS) entry which is preliminary data.</text>
</comment>
<feature type="compositionally biased region" description="Polar residues" evidence="1">
    <location>
        <begin position="1"/>
        <end position="11"/>
    </location>
</feature>
<evidence type="ECO:0000256" key="1">
    <source>
        <dbReference type="SAM" id="MobiDB-lite"/>
    </source>
</evidence>
<gene>
    <name evidence="2" type="ORF">JZ751_016188</name>
</gene>
<reference evidence="2" key="1">
    <citation type="thesis" date="2021" institute="BYU ScholarsArchive" country="Provo, UT, USA">
        <title>Applications of and Algorithms for Genome Assembly and Genomic Analyses with an Emphasis on Marine Teleosts.</title>
        <authorList>
            <person name="Pickett B.D."/>
        </authorList>
    </citation>
    <scope>NUCLEOTIDE SEQUENCE</scope>
    <source>
        <strain evidence="2">HI-2016</strain>
    </source>
</reference>
<dbReference type="AlphaFoldDB" id="A0A8T2MVA7"/>
<name>A0A8T2MVA7_9TELE</name>
<keyword evidence="3" id="KW-1185">Reference proteome</keyword>
<protein>
    <submittedName>
        <fullName evidence="2">Uncharacterized protein</fullName>
    </submittedName>
</protein>
<evidence type="ECO:0000313" key="2">
    <source>
        <dbReference type="EMBL" id="KAG9332055.1"/>
    </source>
</evidence>
<accession>A0A8T2MVA7</accession>
<feature type="region of interest" description="Disordered" evidence="1">
    <location>
        <begin position="1"/>
        <end position="23"/>
    </location>
</feature>
<organism evidence="2 3">
    <name type="scientific">Albula glossodonta</name>
    <name type="common">roundjaw bonefish</name>
    <dbReference type="NCBI Taxonomy" id="121402"/>
    <lineage>
        <taxon>Eukaryota</taxon>
        <taxon>Metazoa</taxon>
        <taxon>Chordata</taxon>
        <taxon>Craniata</taxon>
        <taxon>Vertebrata</taxon>
        <taxon>Euteleostomi</taxon>
        <taxon>Actinopterygii</taxon>
        <taxon>Neopterygii</taxon>
        <taxon>Teleostei</taxon>
        <taxon>Albuliformes</taxon>
        <taxon>Albulidae</taxon>
        <taxon>Albula</taxon>
    </lineage>
</organism>
<dbReference type="Proteomes" id="UP000824540">
    <property type="component" value="Unassembled WGS sequence"/>
</dbReference>
<dbReference type="EMBL" id="JAFBMS010000263">
    <property type="protein sequence ID" value="KAG9332055.1"/>
    <property type="molecule type" value="Genomic_DNA"/>
</dbReference>
<sequence length="168" mass="18408">MSSRQPVSETQFRPAPRCSRGSSTLRQVKAAHYRVIIRKFLGTHIILRHGDLSPEGTAFRFRVSAPACPLPFAAWNSSCGTVRSVSCGGPLCGHLDSSYRKLALNSSEATNSSSHRVTAGWLSQEHMPKLPGHMIMQLRTQSPQRTYKNASPRSGFGSTATTFRVPLP</sequence>
<feature type="compositionally biased region" description="Polar residues" evidence="1">
    <location>
        <begin position="146"/>
        <end position="162"/>
    </location>
</feature>